<evidence type="ECO:0000256" key="1">
    <source>
        <dbReference type="SAM" id="MobiDB-lite"/>
    </source>
</evidence>
<dbReference type="AlphaFoldDB" id="A0A699GTG3"/>
<proteinExistence type="predicted"/>
<evidence type="ECO:0000313" key="2">
    <source>
        <dbReference type="EMBL" id="GEV97374.1"/>
    </source>
</evidence>
<reference evidence="2" key="1">
    <citation type="journal article" date="2019" name="Sci. Rep.">
        <title>Draft genome of Tanacetum cinerariifolium, the natural source of mosquito coil.</title>
        <authorList>
            <person name="Yamashiro T."/>
            <person name="Shiraishi A."/>
            <person name="Satake H."/>
            <person name="Nakayama K."/>
        </authorList>
    </citation>
    <scope>NUCLEOTIDE SEQUENCE</scope>
</reference>
<feature type="non-terminal residue" evidence="2">
    <location>
        <position position="1"/>
    </location>
</feature>
<comment type="caution">
    <text evidence="2">The sequence shown here is derived from an EMBL/GenBank/DDBJ whole genome shotgun (WGS) entry which is preliminary data.</text>
</comment>
<feature type="compositionally biased region" description="Basic and acidic residues" evidence="1">
    <location>
        <begin position="165"/>
        <end position="191"/>
    </location>
</feature>
<accession>A0A699GTG3</accession>
<organism evidence="2">
    <name type="scientific">Tanacetum cinerariifolium</name>
    <name type="common">Dalmatian daisy</name>
    <name type="synonym">Chrysanthemum cinerariifolium</name>
    <dbReference type="NCBI Taxonomy" id="118510"/>
    <lineage>
        <taxon>Eukaryota</taxon>
        <taxon>Viridiplantae</taxon>
        <taxon>Streptophyta</taxon>
        <taxon>Embryophyta</taxon>
        <taxon>Tracheophyta</taxon>
        <taxon>Spermatophyta</taxon>
        <taxon>Magnoliopsida</taxon>
        <taxon>eudicotyledons</taxon>
        <taxon>Gunneridae</taxon>
        <taxon>Pentapetalae</taxon>
        <taxon>asterids</taxon>
        <taxon>campanulids</taxon>
        <taxon>Asterales</taxon>
        <taxon>Asteraceae</taxon>
        <taxon>Asteroideae</taxon>
        <taxon>Anthemideae</taxon>
        <taxon>Anthemidinae</taxon>
        <taxon>Tanacetum</taxon>
    </lineage>
</organism>
<name>A0A699GTG3_TANCI</name>
<gene>
    <name evidence="2" type="ORF">Tci_169351</name>
</gene>
<sequence length="205" mass="23778">TGDDVDINTLTLEQYLALIQDNIRPGIVKPKIKDNVEFKINGNFMKELRRKLLNGIDDEDGRKNHDLNNQQKVHIFYTGLDIPTRIMLDSKGFIPLMTPTQTFKLIQVMKDHSHNWYDVAITKERIKDFSDNIDTKKLIENIHVIQVSCKICEMEHLSKECPLKKEDKAVEQRGKVKEKTKMGEKDMKEPVPRNLPVVQPYVPPT</sequence>
<feature type="region of interest" description="Disordered" evidence="1">
    <location>
        <begin position="165"/>
        <end position="205"/>
    </location>
</feature>
<protein>
    <submittedName>
        <fullName evidence="2">Uncharacterized protein</fullName>
    </submittedName>
</protein>
<dbReference type="EMBL" id="BKCJ010040604">
    <property type="protein sequence ID" value="GEV97374.1"/>
    <property type="molecule type" value="Genomic_DNA"/>
</dbReference>